<dbReference type="NCBIfam" id="TIGR01088">
    <property type="entry name" value="aroQ"/>
    <property type="match status" value="1"/>
</dbReference>
<dbReference type="NCBIfam" id="NF003805">
    <property type="entry name" value="PRK05395.1-2"/>
    <property type="match status" value="1"/>
</dbReference>
<gene>
    <name evidence="3" type="ORF">LCGC14_2914750</name>
</gene>
<dbReference type="PROSITE" id="PS01029">
    <property type="entry name" value="DEHYDROQUINASE_II"/>
    <property type="match status" value="1"/>
</dbReference>
<evidence type="ECO:0000313" key="3">
    <source>
        <dbReference type="EMBL" id="KKK71354.1"/>
    </source>
</evidence>
<dbReference type="Gene3D" id="3.40.50.9100">
    <property type="entry name" value="Dehydroquinase, class II"/>
    <property type="match status" value="1"/>
</dbReference>
<dbReference type="GO" id="GO:0019631">
    <property type="term" value="P:quinate catabolic process"/>
    <property type="evidence" value="ECO:0007669"/>
    <property type="project" value="TreeGrafter"/>
</dbReference>
<comment type="caution">
    <text evidence="3">The sequence shown here is derived from an EMBL/GenBank/DDBJ whole genome shotgun (WGS) entry which is preliminary data.</text>
</comment>
<sequence length="142" mass="15141">MNVLVIHGPNLNMLGTREPEQYGTLTLEEINSLIVAKAGELGLKARCEQSNSEGDIVGLIQAGDFDFLIINPAAYTHTSVAIRDAIAAAGKPAVEVHLSNIHKRESFRSHSYSAGVCIGQISGFGPSSYLLALDVAKAHLEQ</sequence>
<dbReference type="NCBIfam" id="NF003807">
    <property type="entry name" value="PRK05395.1-4"/>
    <property type="match status" value="1"/>
</dbReference>
<dbReference type="PIRSF" id="PIRSF001399">
    <property type="entry name" value="DHquinase_II"/>
    <property type="match status" value="1"/>
</dbReference>
<protein>
    <recommendedName>
        <fullName evidence="1">3-dehydroquinate dehydratase</fullName>
        <ecNumber evidence="1">4.2.1.10</ecNumber>
    </recommendedName>
</protein>
<dbReference type="EC" id="4.2.1.10" evidence="1"/>
<evidence type="ECO:0000256" key="1">
    <source>
        <dbReference type="ARBA" id="ARBA00012060"/>
    </source>
</evidence>
<evidence type="ECO:0000256" key="2">
    <source>
        <dbReference type="ARBA" id="ARBA00023239"/>
    </source>
</evidence>
<accession>A0A0F8ZYC4</accession>
<dbReference type="InterPro" id="IPR018509">
    <property type="entry name" value="DHquinase_II_CS"/>
</dbReference>
<dbReference type="CDD" id="cd00466">
    <property type="entry name" value="DHQase_II"/>
    <property type="match status" value="1"/>
</dbReference>
<dbReference type="NCBIfam" id="NF003806">
    <property type="entry name" value="PRK05395.1-3"/>
    <property type="match status" value="1"/>
</dbReference>
<dbReference type="PANTHER" id="PTHR21272">
    <property type="entry name" value="CATABOLIC 3-DEHYDROQUINASE"/>
    <property type="match status" value="1"/>
</dbReference>
<dbReference type="PANTHER" id="PTHR21272:SF3">
    <property type="entry name" value="CATABOLIC 3-DEHYDROQUINASE"/>
    <property type="match status" value="1"/>
</dbReference>
<dbReference type="InterPro" id="IPR001874">
    <property type="entry name" value="DHquinase_II"/>
</dbReference>
<dbReference type="InterPro" id="IPR036441">
    <property type="entry name" value="DHquinase_II_sf"/>
</dbReference>
<dbReference type="EMBL" id="LAZR01057778">
    <property type="protein sequence ID" value="KKK71354.1"/>
    <property type="molecule type" value="Genomic_DNA"/>
</dbReference>
<dbReference type="Pfam" id="PF01220">
    <property type="entry name" value="DHquinase_II"/>
    <property type="match status" value="1"/>
</dbReference>
<proteinExistence type="inferred from homology"/>
<reference evidence="3" key="1">
    <citation type="journal article" date="2015" name="Nature">
        <title>Complex archaea that bridge the gap between prokaryotes and eukaryotes.</title>
        <authorList>
            <person name="Spang A."/>
            <person name="Saw J.H."/>
            <person name="Jorgensen S.L."/>
            <person name="Zaremba-Niedzwiedzka K."/>
            <person name="Martijn J."/>
            <person name="Lind A.E."/>
            <person name="van Eijk R."/>
            <person name="Schleper C."/>
            <person name="Guy L."/>
            <person name="Ettema T.J."/>
        </authorList>
    </citation>
    <scope>NUCLEOTIDE SEQUENCE</scope>
</reference>
<dbReference type="HAMAP" id="MF_00169">
    <property type="entry name" value="AroQ"/>
    <property type="match status" value="1"/>
</dbReference>
<organism evidence="3">
    <name type="scientific">marine sediment metagenome</name>
    <dbReference type="NCBI Taxonomy" id="412755"/>
    <lineage>
        <taxon>unclassified sequences</taxon>
        <taxon>metagenomes</taxon>
        <taxon>ecological metagenomes</taxon>
    </lineage>
</organism>
<name>A0A0F8ZYC4_9ZZZZ</name>
<dbReference type="AlphaFoldDB" id="A0A0F8ZYC4"/>
<dbReference type="SUPFAM" id="SSF52304">
    <property type="entry name" value="Type II 3-dehydroquinate dehydratase"/>
    <property type="match status" value="1"/>
</dbReference>
<dbReference type="GO" id="GO:0003855">
    <property type="term" value="F:3-dehydroquinate dehydratase activity"/>
    <property type="evidence" value="ECO:0007669"/>
    <property type="project" value="UniProtKB-EC"/>
</dbReference>
<keyword evidence="2" id="KW-0456">Lyase</keyword>